<comment type="caution">
    <text evidence="1">The sequence shown here is derived from an EMBL/GenBank/DDBJ whole genome shotgun (WGS) entry which is preliminary data.</text>
</comment>
<dbReference type="EMBL" id="BAABDE010000040">
    <property type="protein sequence ID" value="GAA3841700.1"/>
    <property type="molecule type" value="Genomic_DNA"/>
</dbReference>
<accession>A0ABP7JE91</accession>
<proteinExistence type="predicted"/>
<protein>
    <submittedName>
        <fullName evidence="1">Uncharacterized protein</fullName>
    </submittedName>
</protein>
<evidence type="ECO:0000313" key="2">
    <source>
        <dbReference type="Proteomes" id="UP001501009"/>
    </source>
</evidence>
<reference evidence="2" key="1">
    <citation type="journal article" date="2019" name="Int. J. Syst. Evol. Microbiol.">
        <title>The Global Catalogue of Microorganisms (GCM) 10K type strain sequencing project: providing services to taxonomists for standard genome sequencing and annotation.</title>
        <authorList>
            <consortium name="The Broad Institute Genomics Platform"/>
            <consortium name="The Broad Institute Genome Sequencing Center for Infectious Disease"/>
            <person name="Wu L."/>
            <person name="Ma J."/>
        </authorList>
    </citation>
    <scope>NUCLEOTIDE SEQUENCE [LARGE SCALE GENOMIC DNA]</scope>
    <source>
        <strain evidence="2">JCM 17138</strain>
    </source>
</reference>
<organism evidence="1 2">
    <name type="scientific">Streptomyces coacervatus</name>
    <dbReference type="NCBI Taxonomy" id="647381"/>
    <lineage>
        <taxon>Bacteria</taxon>
        <taxon>Bacillati</taxon>
        <taxon>Actinomycetota</taxon>
        <taxon>Actinomycetes</taxon>
        <taxon>Kitasatosporales</taxon>
        <taxon>Streptomycetaceae</taxon>
        <taxon>Streptomyces</taxon>
    </lineage>
</organism>
<name>A0ABP7JE91_9ACTN</name>
<sequence length="109" mass="11953">MSRPEVFTAQIGGLRVKFIAPGPAPEDAPAAVREGIIRRRIMYATGQCPCGATLSLRLPNRAERRRLQQLGQVPVVHVVIDHSEGCPAIEEHLHSAVRRWRAEQGRGGA</sequence>
<gene>
    <name evidence="1" type="ORF">GCM10022403_087310</name>
</gene>
<evidence type="ECO:0000313" key="1">
    <source>
        <dbReference type="EMBL" id="GAA3841700.1"/>
    </source>
</evidence>
<dbReference type="Proteomes" id="UP001501009">
    <property type="component" value="Unassembled WGS sequence"/>
</dbReference>
<keyword evidence="2" id="KW-1185">Reference proteome</keyword>